<organism evidence="1 2">
    <name type="scientific">Nonomuraea purpurea</name>
    <dbReference type="NCBI Taxonomy" id="1849276"/>
    <lineage>
        <taxon>Bacteria</taxon>
        <taxon>Bacillati</taxon>
        <taxon>Actinomycetota</taxon>
        <taxon>Actinomycetes</taxon>
        <taxon>Streptosporangiales</taxon>
        <taxon>Streptosporangiaceae</taxon>
        <taxon>Nonomuraea</taxon>
    </lineage>
</organism>
<sequence>MAPRTRKPTGAVPWPLILLEGGEKVGKSFAAAELSGSAKVGQTYWLDLNEGAADEYGAVPGARYLVIEHDGTWQSILSQVVEVRDEAARAAQAGEPPVVLVIDSMTAEWDLLKDWAGNRAKTSRSNQQRLQRDPNAEVQVSMNLWNDATARHRRLMTLLMTFPGIVVMTARGKEVASLDQSGRPIEGSKDYKVEGHKNLAYDASVWVRMSREHPPIVVGARSVHAGIRPGVDKPQPMPDFSLERLVFDALKCDPSASRVREMTEVKAGSESPDLDSLSEAAQRLLTEAEDASNLDGLQSVWTAINPLGIAGEITAPEADLVRTRVQALKAQMTSESNGVAA</sequence>
<evidence type="ECO:0000313" key="2">
    <source>
        <dbReference type="Proteomes" id="UP001595851"/>
    </source>
</evidence>
<protein>
    <submittedName>
        <fullName evidence="1">AAA family ATPase</fullName>
    </submittedName>
</protein>
<keyword evidence="2" id="KW-1185">Reference proteome</keyword>
<dbReference type="RefSeq" id="WP_379526681.1">
    <property type="nucleotide sequence ID" value="NZ_JBHSBI010000002.1"/>
</dbReference>
<dbReference type="Proteomes" id="UP001595851">
    <property type="component" value="Unassembled WGS sequence"/>
</dbReference>
<evidence type="ECO:0000313" key="1">
    <source>
        <dbReference type="EMBL" id="MFC4006540.1"/>
    </source>
</evidence>
<gene>
    <name evidence="1" type="ORF">ACFOY2_04865</name>
</gene>
<name>A0ABV8G0L8_9ACTN</name>
<proteinExistence type="predicted"/>
<reference evidence="2" key="1">
    <citation type="journal article" date="2019" name="Int. J. Syst. Evol. Microbiol.">
        <title>The Global Catalogue of Microorganisms (GCM) 10K type strain sequencing project: providing services to taxonomists for standard genome sequencing and annotation.</title>
        <authorList>
            <consortium name="The Broad Institute Genomics Platform"/>
            <consortium name="The Broad Institute Genome Sequencing Center for Infectious Disease"/>
            <person name="Wu L."/>
            <person name="Ma J."/>
        </authorList>
    </citation>
    <scope>NUCLEOTIDE SEQUENCE [LARGE SCALE GENOMIC DNA]</scope>
    <source>
        <strain evidence="2">TBRC 1276</strain>
    </source>
</reference>
<dbReference type="EMBL" id="JBHSBI010000002">
    <property type="protein sequence ID" value="MFC4006540.1"/>
    <property type="molecule type" value="Genomic_DNA"/>
</dbReference>
<dbReference type="Pfam" id="PF13479">
    <property type="entry name" value="AAA_24"/>
    <property type="match status" value="1"/>
</dbReference>
<comment type="caution">
    <text evidence="1">The sequence shown here is derived from an EMBL/GenBank/DDBJ whole genome shotgun (WGS) entry which is preliminary data.</text>
</comment>
<accession>A0ABV8G0L8</accession>